<dbReference type="NCBIfam" id="TIGR03761">
    <property type="entry name" value="ICE_PFL4669"/>
    <property type="match status" value="1"/>
</dbReference>
<dbReference type="AlphaFoldDB" id="A0A1V2ZY89"/>
<dbReference type="STRING" id="252474.B1A74_07845"/>
<feature type="region of interest" description="Disordered" evidence="1">
    <location>
        <begin position="222"/>
        <end position="276"/>
    </location>
</feature>
<accession>A0A1V2ZY89</accession>
<evidence type="ECO:0000313" key="2">
    <source>
        <dbReference type="EMBL" id="OOC10084.1"/>
    </source>
</evidence>
<reference evidence="2 3" key="1">
    <citation type="submission" date="2017-02" db="EMBL/GenBank/DDBJ databases">
        <title>Genomic diversity within the haloalkaliphilic genus Thioalkalivibrio.</title>
        <authorList>
            <person name="Ahn A.-C."/>
            <person name="Meier-Kolthoff J."/>
            <person name="Overmars L."/>
            <person name="Richter M."/>
            <person name="Woyke T."/>
            <person name="Sorokin D.Y."/>
            <person name="Muyzer G."/>
        </authorList>
    </citation>
    <scope>NUCLEOTIDE SEQUENCE [LARGE SCALE GENOMIC DNA]</scope>
    <source>
        <strain evidence="2 3">HL17</strain>
    </source>
</reference>
<evidence type="ECO:0000313" key="3">
    <source>
        <dbReference type="Proteomes" id="UP000189177"/>
    </source>
</evidence>
<keyword evidence="3" id="KW-1185">Reference proteome</keyword>
<dbReference type="RefSeq" id="WP_018878665.1">
    <property type="nucleotide sequence ID" value="NZ_MUZR01000024.1"/>
</dbReference>
<evidence type="ECO:0000256" key="1">
    <source>
        <dbReference type="SAM" id="MobiDB-lite"/>
    </source>
</evidence>
<feature type="region of interest" description="Disordered" evidence="1">
    <location>
        <begin position="1"/>
        <end position="29"/>
    </location>
</feature>
<protein>
    <submittedName>
        <fullName evidence="2">Integrating conjugative element protein</fullName>
    </submittedName>
</protein>
<dbReference type="EMBL" id="MUZR01000024">
    <property type="protein sequence ID" value="OOC10084.1"/>
    <property type="molecule type" value="Genomic_DNA"/>
</dbReference>
<feature type="compositionally biased region" description="Acidic residues" evidence="1">
    <location>
        <begin position="247"/>
        <end position="256"/>
    </location>
</feature>
<dbReference type="Pfam" id="PF08900">
    <property type="entry name" value="AcaB"/>
    <property type="match status" value="1"/>
</dbReference>
<organism evidence="2 3">
    <name type="scientific">Thioalkalivibrio halophilus</name>
    <dbReference type="NCBI Taxonomy" id="252474"/>
    <lineage>
        <taxon>Bacteria</taxon>
        <taxon>Pseudomonadati</taxon>
        <taxon>Pseudomonadota</taxon>
        <taxon>Gammaproteobacteria</taxon>
        <taxon>Chromatiales</taxon>
        <taxon>Ectothiorhodospiraceae</taxon>
        <taxon>Thioalkalivibrio</taxon>
    </lineage>
</organism>
<gene>
    <name evidence="2" type="ORF">B1A74_07845</name>
</gene>
<sequence>MADTKPMPNEADPIVDWRTASSSPGGLRGSAAMEIQTRQAQRLVHGRGATDKKAPIIGLVRFATTMRRIWRAAALDDPWADWKLLQTYESLTENREGINALREQTERLLASMPGIEIDVAQSQSPCTVPLEFSNPYGFMGAYLIADFDRTARAILTARHVGLMGRDESERMLYQGGRLVRSAFNAPQGFQYQGVTRDDVAAGTAKARQAIETLGLPPKEVLEGKLRAPVAPDIRDPKARSEPPPGLYDDEDDDETDAPAGERAESYDSPVAQETGT</sequence>
<dbReference type="InterPro" id="IPR014996">
    <property type="entry name" value="AcaB"/>
</dbReference>
<dbReference type="OrthoDB" id="8524550at2"/>
<proteinExistence type="predicted"/>
<dbReference type="Proteomes" id="UP000189177">
    <property type="component" value="Unassembled WGS sequence"/>
</dbReference>
<comment type="caution">
    <text evidence="2">The sequence shown here is derived from an EMBL/GenBank/DDBJ whole genome shotgun (WGS) entry which is preliminary data.</text>
</comment>
<name>A0A1V2ZY89_9GAMM</name>